<name>A0A975DFT4_9GAMM</name>
<dbReference type="KEGG" id="pxi:J5O05_09760"/>
<evidence type="ECO:0000313" key="2">
    <source>
        <dbReference type="EMBL" id="QTH70312.1"/>
    </source>
</evidence>
<reference evidence="2" key="1">
    <citation type="submission" date="2021-03" db="EMBL/GenBank/DDBJ databases">
        <title>Complete Genome of Pseudoalteromonas xiamenensis STKMTI.2, a new potential marine bacterium producing anti-Vibrio compounds.</title>
        <authorList>
            <person name="Handayani D.P."/>
            <person name="Isnansetyo A."/>
            <person name="Istiqomah I."/>
            <person name="Jumina J."/>
        </authorList>
    </citation>
    <scope>NUCLEOTIDE SEQUENCE</scope>
    <source>
        <strain evidence="2">STKMTI.2</strain>
    </source>
</reference>
<gene>
    <name evidence="2" type="ORF">J5O05_09760</name>
</gene>
<accession>A0A975DFT4</accession>
<dbReference type="AlphaFoldDB" id="A0A975DFT4"/>
<dbReference type="EMBL" id="CP072133">
    <property type="protein sequence ID" value="QTH70312.1"/>
    <property type="molecule type" value="Genomic_DNA"/>
</dbReference>
<feature type="signal peptide" evidence="1">
    <location>
        <begin position="1"/>
        <end position="17"/>
    </location>
</feature>
<proteinExistence type="predicted"/>
<dbReference type="Proteomes" id="UP000664904">
    <property type="component" value="Chromosome"/>
</dbReference>
<evidence type="ECO:0008006" key="4">
    <source>
        <dbReference type="Google" id="ProtNLM"/>
    </source>
</evidence>
<evidence type="ECO:0000256" key="1">
    <source>
        <dbReference type="SAM" id="SignalP"/>
    </source>
</evidence>
<evidence type="ECO:0000313" key="3">
    <source>
        <dbReference type="Proteomes" id="UP000664904"/>
    </source>
</evidence>
<keyword evidence="1" id="KW-0732">Signal</keyword>
<keyword evidence="3" id="KW-1185">Reference proteome</keyword>
<sequence>MRLFLTLFFVFSSNSWALQCGELSSEQTIAESLNKHIFTALVTEAKIIDDKVVAKFNLIESFKGSAETLESVSTYYDETGSLGIVVGRKYFFIVTELGIYNICSGTGLLDWSDYSGLYFDEYKNYQKFYRELKNYYRAYNKALKQPDA</sequence>
<dbReference type="RefSeq" id="WP_208841908.1">
    <property type="nucleotide sequence ID" value="NZ_CP072133.1"/>
</dbReference>
<organism evidence="2 3">
    <name type="scientific">Pseudoalteromonas xiamenensis</name>
    <dbReference type="NCBI Taxonomy" id="882626"/>
    <lineage>
        <taxon>Bacteria</taxon>
        <taxon>Pseudomonadati</taxon>
        <taxon>Pseudomonadota</taxon>
        <taxon>Gammaproteobacteria</taxon>
        <taxon>Alteromonadales</taxon>
        <taxon>Pseudoalteromonadaceae</taxon>
        <taxon>Pseudoalteromonas</taxon>
    </lineage>
</organism>
<protein>
    <recommendedName>
        <fullName evidence="4">Lipoprotein</fullName>
    </recommendedName>
</protein>
<feature type="chain" id="PRO_5037792048" description="Lipoprotein" evidence="1">
    <location>
        <begin position="18"/>
        <end position="148"/>
    </location>
</feature>